<dbReference type="Proteomes" id="UP000799538">
    <property type="component" value="Unassembled WGS sequence"/>
</dbReference>
<feature type="domain" description="Xaa-Pro dipeptidyl-peptidase C-terminal" evidence="1">
    <location>
        <begin position="46"/>
        <end position="302"/>
    </location>
</feature>
<dbReference type="SUPFAM" id="SSF49785">
    <property type="entry name" value="Galactose-binding domain-like"/>
    <property type="match status" value="1"/>
</dbReference>
<evidence type="ECO:0000259" key="1">
    <source>
        <dbReference type="SMART" id="SM00939"/>
    </source>
</evidence>
<evidence type="ECO:0000313" key="2">
    <source>
        <dbReference type="EMBL" id="KAF2226218.1"/>
    </source>
</evidence>
<keyword evidence="3" id="KW-1185">Reference proteome</keyword>
<dbReference type="GO" id="GO:0008239">
    <property type="term" value="F:dipeptidyl-peptidase activity"/>
    <property type="evidence" value="ECO:0007669"/>
    <property type="project" value="InterPro"/>
</dbReference>
<dbReference type="Pfam" id="PF08530">
    <property type="entry name" value="PepX_C"/>
    <property type="match status" value="1"/>
</dbReference>
<accession>A0A6A6GKN9</accession>
<reference evidence="3" key="1">
    <citation type="journal article" date="2020" name="Stud. Mycol.">
        <title>101 Dothideomycetes genomes: A test case for predicting lifestyles and emergence of pathogens.</title>
        <authorList>
            <person name="Haridas S."/>
            <person name="Albert R."/>
            <person name="Binder M."/>
            <person name="Bloem J."/>
            <person name="LaButti K."/>
            <person name="Salamov A."/>
            <person name="Andreopoulos B."/>
            <person name="Baker S."/>
            <person name="Barry K."/>
            <person name="Bills G."/>
            <person name="Bluhm B."/>
            <person name="Cannon C."/>
            <person name="Castanera R."/>
            <person name="Culley D."/>
            <person name="Daum C."/>
            <person name="Ezra D."/>
            <person name="Gonzalez J."/>
            <person name="Henrissat B."/>
            <person name="Kuo A."/>
            <person name="Liang C."/>
            <person name="Lipzen A."/>
            <person name="Lutzoni F."/>
            <person name="Magnuson J."/>
            <person name="Mondo S."/>
            <person name="Nolan M."/>
            <person name="Ohm R."/>
            <person name="Pangilinan J."/>
            <person name="Park H.-J."/>
            <person name="Ramirez L."/>
            <person name="Alfaro M."/>
            <person name="Sun H."/>
            <person name="Tritt A."/>
            <person name="Yoshinaga Y."/>
            <person name="Zwiers L.-H."/>
            <person name="Turgeon B."/>
            <person name="Goodwin S."/>
            <person name="Spatafora J."/>
            <person name="Crous P."/>
            <person name="Grigoriev I."/>
        </authorList>
    </citation>
    <scope>NUCLEOTIDE SEQUENCE [LARGE SCALE GENOMIC DNA]</scope>
    <source>
        <strain evidence="3">CECT 20119</strain>
    </source>
</reference>
<dbReference type="Gene3D" id="2.60.120.260">
    <property type="entry name" value="Galactose-binding domain-like"/>
    <property type="match status" value="1"/>
</dbReference>
<protein>
    <submittedName>
        <fullName evidence="2">Galactose-binding domain-like protein</fullName>
    </submittedName>
</protein>
<dbReference type="InterPro" id="IPR008979">
    <property type="entry name" value="Galactose-bd-like_sf"/>
</dbReference>
<sequence>MKTHHRNHFRGRGWLEVQTHQKRLRWQPTQEWYDLWGNQQAQDELLRFFDHFLQGKPNGWESTPKVPMAVWRFGEKSPEANVVEQEFLLARTDYKRLYLTSESRLSIQIPDTAASLSYESTSTASSITFNHTFTDPTRLVGLPKAVLYMSCADLDDMDVYILLRKLDESGQPVFNLNIPWSDNLPVNTIADIPEKERTEVILYAGPAGILRASHRAIDESRSMHPHWPFLPHEREDRVTPGTVVRLDIGIWAMGIEDEAGESLQVEISGHIMGVNNFGTNKHSLNKGRHVVHFGGEHASHVILPFV</sequence>
<dbReference type="Gene3D" id="3.40.50.1820">
    <property type="entry name" value="alpha/beta hydrolase"/>
    <property type="match status" value="1"/>
</dbReference>
<organism evidence="2 3">
    <name type="scientific">Elsinoe ampelina</name>
    <dbReference type="NCBI Taxonomy" id="302913"/>
    <lineage>
        <taxon>Eukaryota</taxon>
        <taxon>Fungi</taxon>
        <taxon>Dikarya</taxon>
        <taxon>Ascomycota</taxon>
        <taxon>Pezizomycotina</taxon>
        <taxon>Dothideomycetes</taxon>
        <taxon>Dothideomycetidae</taxon>
        <taxon>Myriangiales</taxon>
        <taxon>Elsinoaceae</taxon>
        <taxon>Elsinoe</taxon>
    </lineage>
</organism>
<evidence type="ECO:0000313" key="3">
    <source>
        <dbReference type="Proteomes" id="UP000799538"/>
    </source>
</evidence>
<dbReference type="OrthoDB" id="2578740at2759"/>
<dbReference type="InterPro" id="IPR013736">
    <property type="entry name" value="Xaa-Pro_dipept_C"/>
</dbReference>
<dbReference type="SMART" id="SM00939">
    <property type="entry name" value="PepX_C"/>
    <property type="match status" value="1"/>
</dbReference>
<gene>
    <name evidence="2" type="ORF">BDZ85DRAFT_47386</name>
</gene>
<dbReference type="InterPro" id="IPR029058">
    <property type="entry name" value="AB_hydrolase_fold"/>
</dbReference>
<dbReference type="AlphaFoldDB" id="A0A6A6GKN9"/>
<dbReference type="EMBL" id="ML992502">
    <property type="protein sequence ID" value="KAF2226218.1"/>
    <property type="molecule type" value="Genomic_DNA"/>
</dbReference>
<name>A0A6A6GKN9_9PEZI</name>
<proteinExistence type="predicted"/>